<dbReference type="Proteomes" id="UP000051557">
    <property type="component" value="Unassembled WGS sequence"/>
</dbReference>
<dbReference type="AlphaFoldDB" id="A0A0R2X4V3"/>
<proteinExistence type="predicted"/>
<organism evidence="1 2">
    <name type="scientific">Verrucomicrobia subdivision 6 bacterium BACL9 MAG-120820-bin42</name>
    <dbReference type="NCBI Taxonomy" id="1655634"/>
    <lineage>
        <taxon>Bacteria</taxon>
        <taxon>Pseudomonadati</taxon>
        <taxon>Verrucomicrobiota</taxon>
        <taxon>Verrucomicrobiia</taxon>
        <taxon>Verrucomicrobiales</taxon>
        <taxon>Verrucomicrobia subdivision 6</taxon>
    </lineage>
</organism>
<protein>
    <submittedName>
        <fullName evidence="1">Uncharacterized protein</fullName>
    </submittedName>
</protein>
<evidence type="ECO:0000313" key="2">
    <source>
        <dbReference type="Proteomes" id="UP000051557"/>
    </source>
</evidence>
<gene>
    <name evidence="1" type="ORF">ABS32_07670</name>
</gene>
<name>A0A0R2X4V3_9BACT</name>
<comment type="caution">
    <text evidence="1">The sequence shown here is derived from an EMBL/GenBank/DDBJ whole genome shotgun (WGS) entry which is preliminary data.</text>
</comment>
<evidence type="ECO:0000313" key="1">
    <source>
        <dbReference type="EMBL" id="KRP31114.1"/>
    </source>
</evidence>
<sequence>MRISGKRAMASGKPPANVFESMELSAVRLSSSAKVCFILRKIGKRDYGGRGESLKIRVGLREGSVSLSMGDDLEGIGARS</sequence>
<accession>A0A0R2X4V3</accession>
<dbReference type="EMBL" id="LIDM01000384">
    <property type="protein sequence ID" value="KRP31114.1"/>
    <property type="molecule type" value="Genomic_DNA"/>
</dbReference>
<reference evidence="1 2" key="1">
    <citation type="submission" date="2015-10" db="EMBL/GenBank/DDBJ databases">
        <title>Metagenome-Assembled Genomes uncover a global brackish microbiome.</title>
        <authorList>
            <person name="Hugerth L.W."/>
            <person name="Larsson J."/>
            <person name="Alneberg J."/>
            <person name="Lindh M.V."/>
            <person name="Legrand C."/>
            <person name="Pinhassi J."/>
            <person name="Andersson A.F."/>
        </authorList>
    </citation>
    <scope>NUCLEOTIDE SEQUENCE [LARGE SCALE GENOMIC DNA]</scope>
    <source>
        <strain evidence="1">BACL9 MAG-120820-bin42</strain>
    </source>
</reference>